<feature type="domain" description="Peptidase S8/S53" evidence="7">
    <location>
        <begin position="141"/>
        <end position="379"/>
    </location>
</feature>
<dbReference type="SUPFAM" id="SSF52743">
    <property type="entry name" value="Subtilisin-like"/>
    <property type="match status" value="1"/>
</dbReference>
<feature type="active site" description="Charge relay system" evidence="5">
    <location>
        <position position="183"/>
    </location>
</feature>
<evidence type="ECO:0000256" key="4">
    <source>
        <dbReference type="ARBA" id="ARBA00022825"/>
    </source>
</evidence>
<keyword evidence="2 5" id="KW-0645">Protease</keyword>
<dbReference type="InterPro" id="IPR036852">
    <property type="entry name" value="Peptidase_S8/S53_dom_sf"/>
</dbReference>
<dbReference type="STRING" id="471852.Tcur_0304"/>
<dbReference type="InterPro" id="IPR022398">
    <property type="entry name" value="Peptidase_S8_His-AS"/>
</dbReference>
<evidence type="ECO:0000313" key="10">
    <source>
        <dbReference type="Proteomes" id="UP000001918"/>
    </source>
</evidence>
<dbReference type="GO" id="GO:0006508">
    <property type="term" value="P:proteolysis"/>
    <property type="evidence" value="ECO:0007669"/>
    <property type="project" value="UniProtKB-KW"/>
</dbReference>
<dbReference type="Pfam" id="PF00082">
    <property type="entry name" value="Peptidase_S8"/>
    <property type="match status" value="1"/>
</dbReference>
<evidence type="ECO:0000256" key="1">
    <source>
        <dbReference type="ARBA" id="ARBA00011073"/>
    </source>
</evidence>
<dbReference type="InterPro" id="IPR015500">
    <property type="entry name" value="Peptidase_S8_subtilisin-rel"/>
</dbReference>
<dbReference type="InterPro" id="IPR037045">
    <property type="entry name" value="S8pro/Inhibitor_I9_sf"/>
</dbReference>
<evidence type="ECO:0000313" key="9">
    <source>
        <dbReference type="EMBL" id="ACY95908.1"/>
    </source>
</evidence>
<dbReference type="PROSITE" id="PS00137">
    <property type="entry name" value="SUBTILASE_HIS"/>
    <property type="match status" value="1"/>
</dbReference>
<proteinExistence type="inferred from homology"/>
<dbReference type="InterPro" id="IPR023828">
    <property type="entry name" value="Peptidase_S8_Ser-AS"/>
</dbReference>
<dbReference type="GO" id="GO:0005615">
    <property type="term" value="C:extracellular space"/>
    <property type="evidence" value="ECO:0007669"/>
    <property type="project" value="TreeGrafter"/>
</dbReference>
<dbReference type="InterPro" id="IPR000209">
    <property type="entry name" value="Peptidase_S8/S53_dom"/>
</dbReference>
<keyword evidence="4 5" id="KW-0720">Serine protease</keyword>
<dbReference type="PANTHER" id="PTHR43806:SF11">
    <property type="entry name" value="CEREVISIN-RELATED"/>
    <property type="match status" value="1"/>
</dbReference>
<feature type="active site" description="Charge relay system" evidence="5">
    <location>
        <position position="150"/>
    </location>
</feature>
<dbReference type="Proteomes" id="UP000001918">
    <property type="component" value="Chromosome"/>
</dbReference>
<evidence type="ECO:0000256" key="6">
    <source>
        <dbReference type="RuleBase" id="RU003355"/>
    </source>
</evidence>
<feature type="active site" description="Charge relay system" evidence="5">
    <location>
        <position position="338"/>
    </location>
</feature>
<feature type="domain" description="Inhibitor I9" evidence="8">
    <location>
        <begin position="63"/>
        <end position="109"/>
    </location>
</feature>
<organism evidence="9 10">
    <name type="scientific">Thermomonospora curvata (strain ATCC 19995 / DSM 43183 / JCM 3096 / KCTC 9072 / NBRC 15933 / NCIMB 10081 / Henssen B9)</name>
    <dbReference type="NCBI Taxonomy" id="471852"/>
    <lineage>
        <taxon>Bacteria</taxon>
        <taxon>Bacillati</taxon>
        <taxon>Actinomycetota</taxon>
        <taxon>Actinomycetes</taxon>
        <taxon>Streptosporangiales</taxon>
        <taxon>Thermomonosporaceae</taxon>
        <taxon>Thermomonospora</taxon>
    </lineage>
</organism>
<accession>D1A1I6</accession>
<dbReference type="PROSITE" id="PS00138">
    <property type="entry name" value="SUBTILASE_SER"/>
    <property type="match status" value="1"/>
</dbReference>
<dbReference type="HOGENOM" id="CLU_011263_1_7_11"/>
<evidence type="ECO:0000256" key="2">
    <source>
        <dbReference type="ARBA" id="ARBA00022670"/>
    </source>
</evidence>
<dbReference type="MEROPS" id="S08.050"/>
<dbReference type="SMR" id="D1A1I6"/>
<evidence type="ECO:0000256" key="5">
    <source>
        <dbReference type="PROSITE-ProRule" id="PRU01240"/>
    </source>
</evidence>
<name>D1A1I6_THECD</name>
<sequence length="395" mass="41721">MRVTGPKVLLITTLATGVAVATAVPLLAKPEPVLVQVAANGTPVPGQYIVTLKPGASTAAEAGRIRATGVRRFDGVLNGFSAKLTAEQLDKLRRSDKVAAIEQDQIVRIGAVQRAPLPWGLDRIDQRVPKLSKSYTYKSTGKGVRVYVIDTGIKIKHKQFGKRARSVWAAPRFKGNHRDQNGHGTHVAGIIGAKHYGVAKGVQLRSLRVLDRYGQGMMSDVIAAVKWLRKNAQKPAVANLSLVGSRSKAANDAVAALARSGVPVIVAAGNGDGASRGYDACRFSPSGAPNVIAVGAIAPGDKRTPWSNFGKCVDLHAPGQGIRSTWRNGSSKVLDGTSMAAPFAAGTAALYLSRHPRAKSATVYKWLINNASKGRVTGLPAGKGTPNRLLYKGRL</sequence>
<dbReference type="OrthoDB" id="9766923at2"/>
<dbReference type="PANTHER" id="PTHR43806">
    <property type="entry name" value="PEPTIDASE S8"/>
    <property type="match status" value="1"/>
</dbReference>
<dbReference type="FunFam" id="3.40.50.200:FF:000014">
    <property type="entry name" value="Proteinase K"/>
    <property type="match status" value="1"/>
</dbReference>
<dbReference type="InterPro" id="IPR010259">
    <property type="entry name" value="S8pro/Inhibitor_I9"/>
</dbReference>
<keyword evidence="3 5" id="KW-0378">Hydrolase</keyword>
<dbReference type="PROSITE" id="PS00136">
    <property type="entry name" value="SUBTILASE_ASP"/>
    <property type="match status" value="1"/>
</dbReference>
<reference evidence="9 10" key="1">
    <citation type="journal article" date="2011" name="Stand. Genomic Sci.">
        <title>Complete genome sequence of Thermomonospora curvata type strain (B9).</title>
        <authorList>
            <person name="Chertkov O."/>
            <person name="Sikorski J."/>
            <person name="Nolan M."/>
            <person name="Lapidus A."/>
            <person name="Lucas S."/>
            <person name="Del Rio T.G."/>
            <person name="Tice H."/>
            <person name="Cheng J.F."/>
            <person name="Goodwin L."/>
            <person name="Pitluck S."/>
            <person name="Liolios K."/>
            <person name="Ivanova N."/>
            <person name="Mavromatis K."/>
            <person name="Mikhailova N."/>
            <person name="Ovchinnikova G."/>
            <person name="Pati A."/>
            <person name="Chen A."/>
            <person name="Palaniappan K."/>
            <person name="Djao O.D."/>
            <person name="Land M."/>
            <person name="Hauser L."/>
            <person name="Chang Y.J."/>
            <person name="Jeffries C.D."/>
            <person name="Brettin T."/>
            <person name="Han C."/>
            <person name="Detter J.C."/>
            <person name="Rohde M."/>
            <person name="Goker M."/>
            <person name="Woyke T."/>
            <person name="Bristow J."/>
            <person name="Eisen J.A."/>
            <person name="Markowitz V."/>
            <person name="Hugenholtz P."/>
            <person name="Klenk H.P."/>
            <person name="Kyrpides N.C."/>
        </authorList>
    </citation>
    <scope>NUCLEOTIDE SEQUENCE [LARGE SCALE GENOMIC DNA]</scope>
    <source>
        <strain evidence="10">ATCC 19995 / DSM 43183 / JCM 3096 / KCTC 9072 / NBRC 15933 / NCIMB 10081 / Henssen B9</strain>
    </source>
</reference>
<dbReference type="KEGG" id="tcu:Tcur_0304"/>
<dbReference type="InterPro" id="IPR034193">
    <property type="entry name" value="PCSK9_ProteinaseK-like"/>
</dbReference>
<keyword evidence="10" id="KW-1185">Reference proteome</keyword>
<dbReference type="RefSeq" id="WP_012850692.1">
    <property type="nucleotide sequence ID" value="NC_013510.1"/>
</dbReference>
<dbReference type="Pfam" id="PF05922">
    <property type="entry name" value="Inhibitor_I9"/>
    <property type="match status" value="1"/>
</dbReference>
<dbReference type="EMBL" id="CP001738">
    <property type="protein sequence ID" value="ACY95908.1"/>
    <property type="molecule type" value="Genomic_DNA"/>
</dbReference>
<dbReference type="PROSITE" id="PS51892">
    <property type="entry name" value="SUBTILASE"/>
    <property type="match status" value="1"/>
</dbReference>
<dbReference type="PRINTS" id="PR00723">
    <property type="entry name" value="SUBTILISIN"/>
</dbReference>
<gene>
    <name evidence="9" type="ordered locus">Tcur_0304</name>
</gene>
<dbReference type="AlphaFoldDB" id="D1A1I6"/>
<dbReference type="GO" id="GO:0004252">
    <property type="term" value="F:serine-type endopeptidase activity"/>
    <property type="evidence" value="ECO:0007669"/>
    <property type="project" value="UniProtKB-UniRule"/>
</dbReference>
<protein>
    <submittedName>
        <fullName evidence="9">Peptidase S8 and S53 subtilisin kexin sedolisin</fullName>
    </submittedName>
</protein>
<dbReference type="Gene3D" id="3.30.70.80">
    <property type="entry name" value="Peptidase S8 propeptide/proteinase inhibitor I9"/>
    <property type="match status" value="1"/>
</dbReference>
<dbReference type="eggNOG" id="COG1404">
    <property type="taxonomic scope" value="Bacteria"/>
</dbReference>
<evidence type="ECO:0000259" key="8">
    <source>
        <dbReference type="Pfam" id="PF05922"/>
    </source>
</evidence>
<comment type="similarity">
    <text evidence="1 5 6">Belongs to the peptidase S8 family.</text>
</comment>
<dbReference type="InterPro" id="IPR050131">
    <property type="entry name" value="Peptidase_S8_subtilisin-like"/>
</dbReference>
<dbReference type="InterPro" id="IPR023827">
    <property type="entry name" value="Peptidase_S8_Asp-AS"/>
</dbReference>
<dbReference type="CDD" id="cd04077">
    <property type="entry name" value="Peptidases_S8_PCSK9_ProteinaseK_like"/>
    <property type="match status" value="1"/>
</dbReference>
<evidence type="ECO:0000256" key="3">
    <source>
        <dbReference type="ARBA" id="ARBA00022801"/>
    </source>
</evidence>
<dbReference type="SUPFAM" id="SSF54897">
    <property type="entry name" value="Protease propeptides/inhibitors"/>
    <property type="match status" value="1"/>
</dbReference>
<dbReference type="Gene3D" id="3.40.50.200">
    <property type="entry name" value="Peptidase S8/S53 domain"/>
    <property type="match status" value="1"/>
</dbReference>
<evidence type="ECO:0000259" key="7">
    <source>
        <dbReference type="Pfam" id="PF00082"/>
    </source>
</evidence>